<evidence type="ECO:0000313" key="4">
    <source>
        <dbReference type="Proteomes" id="UP000664317"/>
    </source>
</evidence>
<keyword evidence="1" id="KW-1133">Transmembrane helix</keyword>
<name>A0ABS3C2Q7_9BACT</name>
<dbReference type="GO" id="GO:0016301">
    <property type="term" value="F:kinase activity"/>
    <property type="evidence" value="ECO:0007669"/>
    <property type="project" value="UniProtKB-KW"/>
</dbReference>
<keyword evidence="3" id="KW-0418">Kinase</keyword>
<dbReference type="RefSeq" id="WP_206578145.1">
    <property type="nucleotide sequence ID" value="NZ_JAFKCT010000003.1"/>
</dbReference>
<dbReference type="InterPro" id="IPR050640">
    <property type="entry name" value="Bact_2-comp_sensor_kinase"/>
</dbReference>
<reference evidence="3 4" key="1">
    <citation type="submission" date="2021-03" db="EMBL/GenBank/DDBJ databases">
        <title>novel species isolated from a fishpond in China.</title>
        <authorList>
            <person name="Lu H."/>
            <person name="Cai Z."/>
        </authorList>
    </citation>
    <scope>NUCLEOTIDE SEQUENCE [LARGE SCALE GENOMIC DNA]</scope>
    <source>
        <strain evidence="3 4">H41</strain>
    </source>
</reference>
<protein>
    <submittedName>
        <fullName evidence="3">Histidine kinase</fullName>
    </submittedName>
</protein>
<comment type="caution">
    <text evidence="3">The sequence shown here is derived from an EMBL/GenBank/DDBJ whole genome shotgun (WGS) entry which is preliminary data.</text>
</comment>
<keyword evidence="4" id="KW-1185">Reference proteome</keyword>
<feature type="domain" description="Signal transduction histidine kinase internal region" evidence="2">
    <location>
        <begin position="161"/>
        <end position="238"/>
    </location>
</feature>
<evidence type="ECO:0000256" key="1">
    <source>
        <dbReference type="SAM" id="Phobius"/>
    </source>
</evidence>
<dbReference type="InterPro" id="IPR010559">
    <property type="entry name" value="Sig_transdc_His_kin_internal"/>
</dbReference>
<keyword evidence="3" id="KW-0808">Transferase</keyword>
<dbReference type="PROSITE" id="PS51257">
    <property type="entry name" value="PROKAR_LIPOPROTEIN"/>
    <property type="match status" value="1"/>
</dbReference>
<dbReference type="PANTHER" id="PTHR34220">
    <property type="entry name" value="SENSOR HISTIDINE KINASE YPDA"/>
    <property type="match status" value="1"/>
</dbReference>
<dbReference type="EMBL" id="JAFKCT010000003">
    <property type="protein sequence ID" value="MBN7811371.1"/>
    <property type="molecule type" value="Genomic_DNA"/>
</dbReference>
<dbReference type="Gene3D" id="3.30.565.10">
    <property type="entry name" value="Histidine kinase-like ATPase, C-terminal domain"/>
    <property type="match status" value="1"/>
</dbReference>
<gene>
    <name evidence="3" type="ORF">J0A68_10410</name>
</gene>
<accession>A0ABS3C2Q7</accession>
<sequence>MKEKLLSFLLAAALTACLTAYLFYHVGLISWMRELSATQWVTLAGMIIGAGLLISQGYRFIIQVRPWDQGHVTRSMALLTILTGTLAAYTYFLDVMVQDWLLDLGENTSPSTGSLLLKGGLVSLILSLLIIWIDYSWFAFARYSKETIHRLREERNKKELQFNLLRSQLTPHFLFNSLNTASYLATSHPDQAEEFIRKLAFNFTNLIRNGIQPLNSLERELEIVDNYMHLMKVRYGDKVLLEKRVKAGMEAKLLPALGIQLLVENAMKHNVASLESPLKIMITAEQQQVVVTNTLTQKPEKVESTGIGLRNLKERYLHHGRAIPTVSQQGGFYEVHLPYVTPKDSQR</sequence>
<proteinExistence type="predicted"/>
<evidence type="ECO:0000313" key="3">
    <source>
        <dbReference type="EMBL" id="MBN7811371.1"/>
    </source>
</evidence>
<keyword evidence="1" id="KW-0472">Membrane</keyword>
<feature type="transmembrane region" description="Helical" evidence="1">
    <location>
        <begin position="113"/>
        <end position="135"/>
    </location>
</feature>
<keyword evidence="1" id="KW-0812">Transmembrane</keyword>
<feature type="transmembrane region" description="Helical" evidence="1">
    <location>
        <begin position="35"/>
        <end position="54"/>
    </location>
</feature>
<organism evidence="3 4">
    <name type="scientific">Algoriphagus oliviformis</name>
    <dbReference type="NCBI Taxonomy" id="2811231"/>
    <lineage>
        <taxon>Bacteria</taxon>
        <taxon>Pseudomonadati</taxon>
        <taxon>Bacteroidota</taxon>
        <taxon>Cytophagia</taxon>
        <taxon>Cytophagales</taxon>
        <taxon>Cyclobacteriaceae</taxon>
        <taxon>Algoriphagus</taxon>
    </lineage>
</organism>
<feature type="transmembrane region" description="Helical" evidence="1">
    <location>
        <begin position="75"/>
        <end position="93"/>
    </location>
</feature>
<evidence type="ECO:0000259" key="2">
    <source>
        <dbReference type="Pfam" id="PF06580"/>
    </source>
</evidence>
<dbReference type="PANTHER" id="PTHR34220:SF7">
    <property type="entry name" value="SENSOR HISTIDINE KINASE YPDA"/>
    <property type="match status" value="1"/>
</dbReference>
<dbReference type="Pfam" id="PF06580">
    <property type="entry name" value="His_kinase"/>
    <property type="match status" value="1"/>
</dbReference>
<dbReference type="Proteomes" id="UP000664317">
    <property type="component" value="Unassembled WGS sequence"/>
</dbReference>
<dbReference type="InterPro" id="IPR036890">
    <property type="entry name" value="HATPase_C_sf"/>
</dbReference>